<accession>A0A645CDW0</accession>
<proteinExistence type="predicted"/>
<dbReference type="AntiFam" id="ANF00098">
    <property type="entry name" value="Shadow ORF (opposite leuC)"/>
</dbReference>
<protein>
    <submittedName>
        <fullName evidence="1">Uncharacterized protein</fullName>
    </submittedName>
</protein>
<dbReference type="EMBL" id="VSSQ01026397">
    <property type="protein sequence ID" value="MPM75088.1"/>
    <property type="molecule type" value="Genomic_DNA"/>
</dbReference>
<organism evidence="1">
    <name type="scientific">bioreactor metagenome</name>
    <dbReference type="NCBI Taxonomy" id="1076179"/>
    <lineage>
        <taxon>unclassified sequences</taxon>
        <taxon>metagenomes</taxon>
        <taxon>ecological metagenomes</taxon>
    </lineage>
</organism>
<gene>
    <name evidence="1" type="ORF">SDC9_122079</name>
</gene>
<sequence length="212" mass="22912">MFGDVTLAAAGADLGDQRQHDVLGGDVRRQLTFDRHGHGLRLGLHQRLGRQHVLDLGGADAERQRAESAVSRGMGVAADDRHARLSDAQLRADDVHDALIAVTQRVNAQAEFLGIAAQRVDLGAAHDVRDRLLDVNRGSVVILGGDREIGAAHLASCHPQTLECLRTGYFMAQLQIDVEQVRLARSSAHDVVIPDLLAQSSSHGSMMTLLFK</sequence>
<dbReference type="AntiFam" id="ANF00100">
    <property type="entry name" value="Shadow ORF (opposite leuC)"/>
</dbReference>
<reference evidence="1" key="1">
    <citation type="submission" date="2019-08" db="EMBL/GenBank/DDBJ databases">
        <authorList>
            <person name="Kucharzyk K."/>
            <person name="Murdoch R.W."/>
            <person name="Higgins S."/>
            <person name="Loffler F."/>
        </authorList>
    </citation>
    <scope>NUCLEOTIDE SEQUENCE</scope>
</reference>
<dbReference type="AlphaFoldDB" id="A0A645CDW0"/>
<comment type="caution">
    <text evidence="1">The sequence shown here is derived from an EMBL/GenBank/DDBJ whole genome shotgun (WGS) entry which is preliminary data.</text>
</comment>
<name>A0A645CDW0_9ZZZZ</name>
<evidence type="ECO:0000313" key="1">
    <source>
        <dbReference type="EMBL" id="MPM75088.1"/>
    </source>
</evidence>